<comment type="caution">
    <text evidence="1">The sequence shown here is derived from an EMBL/GenBank/DDBJ whole genome shotgun (WGS) entry which is preliminary data.</text>
</comment>
<keyword evidence="2" id="KW-1185">Reference proteome</keyword>
<evidence type="ECO:0000313" key="2">
    <source>
        <dbReference type="Proteomes" id="UP001310022"/>
    </source>
</evidence>
<gene>
    <name evidence="1" type="ORF">PEDI_55380</name>
</gene>
<dbReference type="EMBL" id="BQKE01000009">
    <property type="protein sequence ID" value="GJM64986.1"/>
    <property type="molecule type" value="Genomic_DNA"/>
</dbReference>
<dbReference type="Proteomes" id="UP001310022">
    <property type="component" value="Unassembled WGS sequence"/>
</dbReference>
<protein>
    <submittedName>
        <fullName evidence="1">Uncharacterized protein</fullName>
    </submittedName>
</protein>
<name>A0AAN4W3I4_9BACT</name>
<reference evidence="1 2" key="1">
    <citation type="submission" date="2021-12" db="EMBL/GenBank/DDBJ databases">
        <title>Genome sequencing of bacteria with rrn-lacking chromosome and rrn-plasmid.</title>
        <authorList>
            <person name="Anda M."/>
            <person name="Iwasaki W."/>
        </authorList>
    </citation>
    <scope>NUCLEOTIDE SEQUENCE [LARGE SCALE GENOMIC DNA]</scope>
    <source>
        <strain evidence="1 2">NBRC 15940</strain>
    </source>
</reference>
<dbReference type="AlphaFoldDB" id="A0AAN4W3I4"/>
<proteinExistence type="predicted"/>
<evidence type="ECO:0000313" key="1">
    <source>
        <dbReference type="EMBL" id="GJM64986.1"/>
    </source>
</evidence>
<accession>A0AAN4W3I4</accession>
<dbReference type="RefSeq" id="WP_338240054.1">
    <property type="nucleotide sequence ID" value="NZ_BQKE01000009.1"/>
</dbReference>
<organism evidence="1 2">
    <name type="scientific">Persicobacter diffluens</name>
    <dbReference type="NCBI Taxonomy" id="981"/>
    <lineage>
        <taxon>Bacteria</taxon>
        <taxon>Pseudomonadati</taxon>
        <taxon>Bacteroidota</taxon>
        <taxon>Cytophagia</taxon>
        <taxon>Cytophagales</taxon>
        <taxon>Persicobacteraceae</taxon>
        <taxon>Persicobacter</taxon>
    </lineage>
</organism>
<sequence length="174" mass="20080">MINITATDKAMVTPLVELQEAIDRMPEKEYMESLNEMCNARGAFTFVGQFAQLNFEQSNLEAFSAVLQFAHLTYLFLKEDFPEDKFNPLAFSDLVDATKIKVAESAGDDKKSRRKMDKMINKIHNKGLLTFLVSMTMPRLQRLYLSEKQMEDCLAMCLSLLSYSEQEIREARRK</sequence>